<proteinExistence type="predicted"/>
<feature type="coiled-coil region" evidence="1">
    <location>
        <begin position="18"/>
        <end position="85"/>
    </location>
</feature>
<evidence type="ECO:0000313" key="3">
    <source>
        <dbReference type="Proteomes" id="UP000789901"/>
    </source>
</evidence>
<organism evidence="2 3">
    <name type="scientific">Gigaspora margarita</name>
    <dbReference type="NCBI Taxonomy" id="4874"/>
    <lineage>
        <taxon>Eukaryota</taxon>
        <taxon>Fungi</taxon>
        <taxon>Fungi incertae sedis</taxon>
        <taxon>Mucoromycota</taxon>
        <taxon>Glomeromycotina</taxon>
        <taxon>Glomeromycetes</taxon>
        <taxon>Diversisporales</taxon>
        <taxon>Gigasporaceae</taxon>
        <taxon>Gigaspora</taxon>
    </lineage>
</organism>
<reference evidence="2 3" key="1">
    <citation type="submission" date="2021-06" db="EMBL/GenBank/DDBJ databases">
        <authorList>
            <person name="Kallberg Y."/>
            <person name="Tangrot J."/>
            <person name="Rosling A."/>
        </authorList>
    </citation>
    <scope>NUCLEOTIDE SEQUENCE [LARGE SCALE GENOMIC DNA]</scope>
    <source>
        <strain evidence="2 3">120-4 pot B 10/14</strain>
    </source>
</reference>
<comment type="caution">
    <text evidence="2">The sequence shown here is derived from an EMBL/GenBank/DDBJ whole genome shotgun (WGS) entry which is preliminary data.</text>
</comment>
<dbReference type="Proteomes" id="UP000789901">
    <property type="component" value="Unassembled WGS sequence"/>
</dbReference>
<accession>A0ABN7UGM0</accession>
<protein>
    <submittedName>
        <fullName evidence="2">31469_t:CDS:1</fullName>
    </submittedName>
</protein>
<evidence type="ECO:0000256" key="1">
    <source>
        <dbReference type="SAM" id="Coils"/>
    </source>
</evidence>
<keyword evidence="1" id="KW-0175">Coiled coil</keyword>
<keyword evidence="3" id="KW-1185">Reference proteome</keyword>
<sequence length="101" mass="11827">MESMDRIEKIGDIKGKLNKLLKNASKENKRQIDNVKEALENQIKELVDITTAEDINKTEDICKTLEFQKDRLNDEKLENIKLEEIKNGLDEVVKEIKDVWK</sequence>
<dbReference type="EMBL" id="CAJVQB010002919">
    <property type="protein sequence ID" value="CAG8591830.1"/>
    <property type="molecule type" value="Genomic_DNA"/>
</dbReference>
<name>A0ABN7UGM0_GIGMA</name>
<gene>
    <name evidence="2" type="ORF">GMARGA_LOCUS6446</name>
</gene>
<evidence type="ECO:0000313" key="2">
    <source>
        <dbReference type="EMBL" id="CAG8591830.1"/>
    </source>
</evidence>